<dbReference type="InterPro" id="IPR038607">
    <property type="entry name" value="PhoD-like_sf"/>
</dbReference>
<dbReference type="Gene3D" id="3.60.21.70">
    <property type="entry name" value="PhoD-like phosphatase"/>
    <property type="match status" value="1"/>
</dbReference>
<dbReference type="RefSeq" id="XP_040647192.1">
    <property type="nucleotide sequence ID" value="XM_040790239.1"/>
</dbReference>
<keyword evidence="4" id="KW-0012">Acyltransferase</keyword>
<dbReference type="SUPFAM" id="SSF55729">
    <property type="entry name" value="Acyl-CoA N-acyltransferases (Nat)"/>
    <property type="match status" value="1"/>
</dbReference>
<dbReference type="AlphaFoldDB" id="A0A135LI57"/>
<sequence length="927" mass="104513">MVQYNPITKEPYLQLPEPCGNIIMTPHREHQIEETSAAMTEMLNDPRVYYWLQGPPYPFLPEHGVDWIKMKVAEYKDILSTLQKEFETKSQLQDDNPNVHGEREFFDKCPFVCIREVTERDPTTGAPVRDVMIGDFTLERYAFYELRPTSWERALVQKHNNDLPAGHKDIVWGIGYYLSPNLHSRGLMSAAVRTIIHDWAIPRMNLHRLKGSFYLENTASRRVFEKNNFEEAGIFKDWAMGSPIKGQGKMSIGVVEWKGLYFLYMLVHVPADPTEMQGHVAVDHSDSLIITNVKLNVECPEVVVTMPSIAAATASYSGNLNYRSPSEHHPGLGVSIHRVAKRGVPGSSFDPSKLHFTHGVASGDPYADSVILWTRCSPTFDDVHSNSSTNGLVPLYNPVPIYSGDEDAEQVAVSNAPVCLDYKVSKDESFKHIAAEGTVYTSSDIDYTVKVEASKLKPFTTYFYQFQVCNSDNKSPVGRTKTAPDSKKEVDQVNLAVYSCANFPFGFFNAYGHSVRKDSVDYVVHLGDYLYEYKNGDYGWGNSLGRIPLPDRTILTLYDYRKRIATYRTDLDLLASHQNFAWIPVWDDHEVADNTYRDGSAKLRNDEKSFVQDGGVSVDQRKMNAVRAYFEWMPIRQVEMDDNLRIWRNFKLGKLVDLIMLDTRQYDRSITDTYDNTNYINAIKDDAGRSLMGSRQENWLQRNLIESAERGAHWRILGSQIIFSQLNMSASLGPEQPLNMDAWDGYMASKNRTLQTLYDNNIGNNIVIAGDTHVNWVSDLAWLDHNPYNSTSGAGAIGVEFGGSAVSSPSSFGQNTTIPAANNISERIVTDSESLHWSEGYYRGYFELHITPEQVGAHFFGVPTTKERNAGEISLANFTVKSGENRLERNSDNVAGGGVVENGFLKNGKVKQTNMVHDTESGLYHSS</sequence>
<protein>
    <submittedName>
        <fullName evidence="4">Acyl-CoA N-acyltransferase</fullName>
    </submittedName>
</protein>
<dbReference type="Gene3D" id="3.40.630.30">
    <property type="match status" value="1"/>
</dbReference>
<dbReference type="PANTHER" id="PTHR43606">
    <property type="entry name" value="PHOSPHATASE, PUTATIVE (AFU_ORTHOLOGUE AFUA_6G08710)-RELATED"/>
    <property type="match status" value="1"/>
</dbReference>
<keyword evidence="4" id="KW-0808">Transferase</keyword>
<dbReference type="CDD" id="cd07389">
    <property type="entry name" value="MPP_PhoD"/>
    <property type="match status" value="1"/>
</dbReference>
<dbReference type="STRING" id="5078.A0A135LI57"/>
<dbReference type="InterPro" id="IPR018946">
    <property type="entry name" value="PhoD-like_MPP"/>
</dbReference>
<organism evidence="4 5">
    <name type="scientific">Penicillium patulum</name>
    <name type="common">Penicillium griseofulvum</name>
    <dbReference type="NCBI Taxonomy" id="5078"/>
    <lineage>
        <taxon>Eukaryota</taxon>
        <taxon>Fungi</taxon>
        <taxon>Dikarya</taxon>
        <taxon>Ascomycota</taxon>
        <taxon>Pezizomycotina</taxon>
        <taxon>Eurotiomycetes</taxon>
        <taxon>Eurotiomycetidae</taxon>
        <taxon>Eurotiales</taxon>
        <taxon>Aspergillaceae</taxon>
        <taxon>Penicillium</taxon>
    </lineage>
</organism>
<comment type="caution">
    <text evidence="4">The sequence shown here is derived from an EMBL/GenBank/DDBJ whole genome shotgun (WGS) entry which is preliminary data.</text>
</comment>
<evidence type="ECO:0000259" key="2">
    <source>
        <dbReference type="Pfam" id="PF13302"/>
    </source>
</evidence>
<feature type="domain" description="Phospholipase D N-terminal" evidence="3">
    <location>
        <begin position="358"/>
        <end position="482"/>
    </location>
</feature>
<accession>A0A135LI57</accession>
<dbReference type="InterPro" id="IPR032093">
    <property type="entry name" value="PhoD_N"/>
</dbReference>
<dbReference type="InterPro" id="IPR029052">
    <property type="entry name" value="Metallo-depent_PP-like"/>
</dbReference>
<dbReference type="Pfam" id="PF16655">
    <property type="entry name" value="PhoD_N"/>
    <property type="match status" value="1"/>
</dbReference>
<name>A0A135LI57_PENPA</name>
<dbReference type="GeneID" id="63705539"/>
<feature type="domain" description="N-acetyltransferase" evidence="2">
    <location>
        <begin position="168"/>
        <end position="229"/>
    </location>
</feature>
<dbReference type="Pfam" id="PF13302">
    <property type="entry name" value="Acetyltransf_3"/>
    <property type="match status" value="1"/>
</dbReference>
<dbReference type="GO" id="GO:0016747">
    <property type="term" value="F:acyltransferase activity, transferring groups other than amino-acyl groups"/>
    <property type="evidence" value="ECO:0007669"/>
    <property type="project" value="InterPro"/>
</dbReference>
<dbReference type="PANTHER" id="PTHR43606:SF7">
    <property type="entry name" value="PHOSPHATASE, PUTATIVE (AFU_ORTHOLOGUE AFUA_6G08710)-RELATED"/>
    <property type="match status" value="1"/>
</dbReference>
<dbReference type="InterPro" id="IPR000182">
    <property type="entry name" value="GNAT_dom"/>
</dbReference>
<dbReference type="Proteomes" id="UP000070168">
    <property type="component" value="Unassembled WGS sequence"/>
</dbReference>
<evidence type="ECO:0000313" key="4">
    <source>
        <dbReference type="EMBL" id="KXG48656.1"/>
    </source>
</evidence>
<dbReference type="OrthoDB" id="9992270at2759"/>
<evidence type="ECO:0000313" key="5">
    <source>
        <dbReference type="Proteomes" id="UP000070168"/>
    </source>
</evidence>
<dbReference type="InterPro" id="IPR052900">
    <property type="entry name" value="Phospholipid_Metab_Enz"/>
</dbReference>
<dbReference type="Gene3D" id="2.60.40.380">
    <property type="entry name" value="Purple acid phosphatase-like, N-terminal"/>
    <property type="match status" value="1"/>
</dbReference>
<dbReference type="InterPro" id="IPR016181">
    <property type="entry name" value="Acyl_CoA_acyltransferase"/>
</dbReference>
<dbReference type="Pfam" id="PF09423">
    <property type="entry name" value="PhoD"/>
    <property type="match status" value="1"/>
</dbReference>
<evidence type="ECO:0000259" key="1">
    <source>
        <dbReference type="Pfam" id="PF09423"/>
    </source>
</evidence>
<gene>
    <name evidence="4" type="ORF">PGRI_025260</name>
</gene>
<evidence type="ECO:0000259" key="3">
    <source>
        <dbReference type="Pfam" id="PF16655"/>
    </source>
</evidence>
<dbReference type="EMBL" id="LHQR01000065">
    <property type="protein sequence ID" value="KXG48656.1"/>
    <property type="molecule type" value="Genomic_DNA"/>
</dbReference>
<proteinExistence type="predicted"/>
<reference evidence="4 5" key="1">
    <citation type="journal article" date="2016" name="BMC Genomics">
        <title>Genome sequencing and secondary metabolism of the postharvest pathogen Penicillium griseofulvum.</title>
        <authorList>
            <person name="Banani H."/>
            <person name="Marcet-Houben M."/>
            <person name="Ballester A.R."/>
            <person name="Abbruscato P."/>
            <person name="Gonzalez-Candelas L."/>
            <person name="Gabaldon T."/>
            <person name="Spadaro D."/>
        </authorList>
    </citation>
    <scope>NUCLEOTIDE SEQUENCE [LARGE SCALE GENOMIC DNA]</scope>
    <source>
        <strain evidence="4 5">PG3</strain>
    </source>
</reference>
<dbReference type="SUPFAM" id="SSF56300">
    <property type="entry name" value="Metallo-dependent phosphatases"/>
    <property type="match status" value="1"/>
</dbReference>
<keyword evidence="5" id="KW-1185">Reference proteome</keyword>
<feature type="domain" description="PhoD-like phosphatase metallophosphatase" evidence="1">
    <location>
        <begin position="495"/>
        <end position="859"/>
    </location>
</feature>